<accession>A0A2K5ASU6</accession>
<evidence type="ECO:0000256" key="4">
    <source>
        <dbReference type="ARBA" id="ARBA00035229"/>
    </source>
</evidence>
<dbReference type="NCBIfam" id="NF006332">
    <property type="entry name" value="PRK08562.1"/>
    <property type="match status" value="1"/>
</dbReference>
<dbReference type="InterPro" id="IPR023654">
    <property type="entry name" value="Ribosomal_eL32_arc"/>
</dbReference>
<dbReference type="PROSITE" id="PS00580">
    <property type="entry name" value="RIBOSOMAL_L32E"/>
    <property type="match status" value="1"/>
</dbReference>
<organism evidence="6 7">
    <name type="scientific">Candidatus Nitrosocaldus cavascurensis</name>
    <dbReference type="NCBI Taxonomy" id="2058097"/>
    <lineage>
        <taxon>Archaea</taxon>
        <taxon>Nitrososphaerota</taxon>
        <taxon>Nitrososphaeria</taxon>
        <taxon>Candidatus Nitrosocaldales</taxon>
        <taxon>Candidatus Nitrosocaldaceae</taxon>
        <taxon>Candidatus Nitrosocaldus</taxon>
    </lineage>
</organism>
<dbReference type="RefSeq" id="WP_103286674.1">
    <property type="nucleotide sequence ID" value="NZ_LT981265.1"/>
</dbReference>
<dbReference type="SUPFAM" id="SSF52042">
    <property type="entry name" value="Ribosomal protein L32e"/>
    <property type="match status" value="1"/>
</dbReference>
<proteinExistence type="inferred from homology"/>
<dbReference type="Proteomes" id="UP000236248">
    <property type="component" value="Chromosome NCAV"/>
</dbReference>
<dbReference type="Pfam" id="PF01655">
    <property type="entry name" value="Ribosomal_L32e"/>
    <property type="match status" value="1"/>
</dbReference>
<dbReference type="AlphaFoldDB" id="A0A2K5ASU6"/>
<dbReference type="GO" id="GO:0006412">
    <property type="term" value="P:translation"/>
    <property type="evidence" value="ECO:0007669"/>
    <property type="project" value="UniProtKB-UniRule"/>
</dbReference>
<evidence type="ECO:0000256" key="1">
    <source>
        <dbReference type="ARBA" id="ARBA00008431"/>
    </source>
</evidence>
<keyword evidence="2 5" id="KW-0689">Ribosomal protein</keyword>
<evidence type="ECO:0000313" key="7">
    <source>
        <dbReference type="Proteomes" id="UP000236248"/>
    </source>
</evidence>
<comment type="similarity">
    <text evidence="1 5">Belongs to the eukaryotic ribosomal protein eL32 family.</text>
</comment>
<dbReference type="InterPro" id="IPR018263">
    <property type="entry name" value="Ribosomal_eL32_CS"/>
</dbReference>
<dbReference type="PANTHER" id="PTHR23413">
    <property type="entry name" value="60S RIBOSOMAL PROTEIN L32 AND DNA-DIRECTED RNA POLYMERASE II, SUBUNIT N"/>
    <property type="match status" value="1"/>
</dbReference>
<dbReference type="EMBL" id="LT981265">
    <property type="protein sequence ID" value="SPC34720.1"/>
    <property type="molecule type" value="Genomic_DNA"/>
</dbReference>
<dbReference type="GO" id="GO:0003735">
    <property type="term" value="F:structural constituent of ribosome"/>
    <property type="evidence" value="ECO:0007669"/>
    <property type="project" value="InterPro"/>
</dbReference>
<dbReference type="GeneID" id="41595545"/>
<protein>
    <recommendedName>
        <fullName evidence="4 5">Large ribosomal subunit protein eL32</fullName>
    </recommendedName>
</protein>
<dbReference type="CDD" id="cd00513">
    <property type="entry name" value="Ribosomal_L32_L32e"/>
    <property type="match status" value="1"/>
</dbReference>
<evidence type="ECO:0000256" key="3">
    <source>
        <dbReference type="ARBA" id="ARBA00023274"/>
    </source>
</evidence>
<reference evidence="7" key="1">
    <citation type="submission" date="2018-01" db="EMBL/GenBank/DDBJ databases">
        <authorList>
            <person name="Kerou L M."/>
        </authorList>
    </citation>
    <scope>NUCLEOTIDE SEQUENCE [LARGE SCALE GENOMIC DNA]</scope>
    <source>
        <strain evidence="7">SCU2</strain>
    </source>
</reference>
<dbReference type="PANTHER" id="PTHR23413:SF1">
    <property type="entry name" value="RIBOSOMAL PROTEIN L32"/>
    <property type="match status" value="1"/>
</dbReference>
<dbReference type="InterPro" id="IPR036351">
    <property type="entry name" value="Ribosomal_eL32_sf"/>
</dbReference>
<dbReference type="KEGG" id="ncv:NCAV_1555"/>
<keyword evidence="3 5" id="KW-0687">Ribonucleoprotein</keyword>
<keyword evidence="7" id="KW-1185">Reference proteome</keyword>
<evidence type="ECO:0000256" key="5">
    <source>
        <dbReference type="HAMAP-Rule" id="MF_00810"/>
    </source>
</evidence>
<name>A0A2K5ASU6_9ARCH</name>
<dbReference type="GO" id="GO:0022625">
    <property type="term" value="C:cytosolic large ribosomal subunit"/>
    <property type="evidence" value="ECO:0007669"/>
    <property type="project" value="TreeGrafter"/>
</dbReference>
<sequence length="123" mass="14345">MINKELLELRRAVKARKPEFVRQESWRYKRVKENWRKPKGIDSKMRLQVKGWPKIVKVGYRGPRVARYLHPSGYRDVLVHNVEELSRLDASRDAARIASTVGARKRAMIISKAKELGIKVLNP</sequence>
<dbReference type="SMART" id="SM01393">
    <property type="entry name" value="Ribosomal_L32e"/>
    <property type="match status" value="1"/>
</dbReference>
<dbReference type="InterPro" id="IPR001515">
    <property type="entry name" value="Ribosomal_eL32"/>
</dbReference>
<evidence type="ECO:0000256" key="2">
    <source>
        <dbReference type="ARBA" id="ARBA00022980"/>
    </source>
</evidence>
<evidence type="ECO:0000313" key="6">
    <source>
        <dbReference type="EMBL" id="SPC34720.1"/>
    </source>
</evidence>
<dbReference type="HAMAP" id="MF_00810">
    <property type="entry name" value="Ribosomal_eL32"/>
    <property type="match status" value="1"/>
</dbReference>
<gene>
    <name evidence="5 6" type="primary">rpl32e</name>
    <name evidence="6" type="ORF">NCAV_1555</name>
</gene>